<accession>A0A9J6GQN7</accession>
<evidence type="ECO:0000313" key="3">
    <source>
        <dbReference type="EMBL" id="KAH9377650.1"/>
    </source>
</evidence>
<keyword evidence="2" id="KW-0812">Transmembrane</keyword>
<feature type="compositionally biased region" description="Basic and acidic residues" evidence="1">
    <location>
        <begin position="210"/>
        <end position="227"/>
    </location>
</feature>
<protein>
    <submittedName>
        <fullName evidence="3">Uncharacterized protein</fullName>
    </submittedName>
</protein>
<gene>
    <name evidence="3" type="ORF">HPB48_000867</name>
</gene>
<feature type="region of interest" description="Disordered" evidence="1">
    <location>
        <begin position="289"/>
        <end position="351"/>
    </location>
</feature>
<keyword evidence="4" id="KW-1185">Reference proteome</keyword>
<evidence type="ECO:0000256" key="1">
    <source>
        <dbReference type="SAM" id="MobiDB-lite"/>
    </source>
</evidence>
<feature type="compositionally biased region" description="Basic and acidic residues" evidence="1">
    <location>
        <begin position="290"/>
        <end position="307"/>
    </location>
</feature>
<organism evidence="3 4">
    <name type="scientific">Haemaphysalis longicornis</name>
    <name type="common">Bush tick</name>
    <dbReference type="NCBI Taxonomy" id="44386"/>
    <lineage>
        <taxon>Eukaryota</taxon>
        <taxon>Metazoa</taxon>
        <taxon>Ecdysozoa</taxon>
        <taxon>Arthropoda</taxon>
        <taxon>Chelicerata</taxon>
        <taxon>Arachnida</taxon>
        <taxon>Acari</taxon>
        <taxon>Parasitiformes</taxon>
        <taxon>Ixodida</taxon>
        <taxon>Ixodoidea</taxon>
        <taxon>Ixodidae</taxon>
        <taxon>Haemaphysalinae</taxon>
        <taxon>Haemaphysalis</taxon>
    </lineage>
</organism>
<proteinExistence type="predicted"/>
<feature type="region of interest" description="Disordered" evidence="1">
    <location>
        <begin position="572"/>
        <end position="633"/>
    </location>
</feature>
<feature type="compositionally biased region" description="Low complexity" evidence="1">
    <location>
        <begin position="308"/>
        <end position="351"/>
    </location>
</feature>
<dbReference type="VEuPathDB" id="VectorBase:HLOH_040820"/>
<sequence length="649" mass="70663">MKREERRQLLIKVSSSHPTLKKRPRFTRAVLYKEEKVDLACATATVRHAPRFTRDFIWSITITRLPLVLCRALVAQHPLRILRPPRPCWPRHSHNMSEESVPAHLLKVRWQPKPSWASFGNKAYVAVMGTMFLVGVCGIAFVFRIITQNPDEEVLANGTSSSIVAARYLTQPEKATTEPSPPVAADPHLIHPVHVPLWSAEKLPSIAAKHERGSNESKVASRDRNFSGEDVNDVQGIGAIDDSVSMGTGSVREKSNGSIGLNEHGLVFAGDDEEVYYADVATIINASRNGAEETARKRSEATLRHDSSPASSNSSPTMPLSTSSAAASTTTLPIVSPDSSSSSSAIPRSTSSIAASTTTLPTIATTSSTELSTSTAVATSESTQQVLQAATVGPALAAKGKPFGSSAKGGPVAPWLLLCFYDDRSQTRSPGFSVYDFPAQLCTDVVFCCVDVSTKGRLVVSKHLRLFLRVLGQEFLPQRHLFLALGGHRALIHNLDTVLQNPALLATRLSDEVLTLGAGGLAVHFEDLERLTNGLRVHDLIMALRRVRVAVVLPRDVRQQVRYYRTRSTPTPGACWSSRRRRKGTTRNLGPRSPLAPILGAVSTKAPRSSSSTSSPGRFSRLRRAEWRTTSSTRATTEGAGWWRRLIDS</sequence>
<feature type="transmembrane region" description="Helical" evidence="2">
    <location>
        <begin position="123"/>
        <end position="146"/>
    </location>
</feature>
<feature type="region of interest" description="Disordered" evidence="1">
    <location>
        <begin position="210"/>
        <end position="233"/>
    </location>
</feature>
<dbReference type="Proteomes" id="UP000821853">
    <property type="component" value="Unassembled WGS sequence"/>
</dbReference>
<feature type="compositionally biased region" description="Low complexity" evidence="1">
    <location>
        <begin position="608"/>
        <end position="619"/>
    </location>
</feature>
<dbReference type="AlphaFoldDB" id="A0A9J6GQN7"/>
<evidence type="ECO:0000313" key="4">
    <source>
        <dbReference type="Proteomes" id="UP000821853"/>
    </source>
</evidence>
<keyword evidence="2" id="KW-0472">Membrane</keyword>
<name>A0A9J6GQN7_HAELO</name>
<keyword evidence="2" id="KW-1133">Transmembrane helix</keyword>
<evidence type="ECO:0000256" key="2">
    <source>
        <dbReference type="SAM" id="Phobius"/>
    </source>
</evidence>
<dbReference type="EMBL" id="JABSTR010000008">
    <property type="protein sequence ID" value="KAH9377650.1"/>
    <property type="molecule type" value="Genomic_DNA"/>
</dbReference>
<reference evidence="3 4" key="1">
    <citation type="journal article" date="2020" name="Cell">
        <title>Large-Scale Comparative Analyses of Tick Genomes Elucidate Their Genetic Diversity and Vector Capacities.</title>
        <authorList>
            <consortium name="Tick Genome and Microbiome Consortium (TIGMIC)"/>
            <person name="Jia N."/>
            <person name="Wang J."/>
            <person name="Shi W."/>
            <person name="Du L."/>
            <person name="Sun Y."/>
            <person name="Zhan W."/>
            <person name="Jiang J.F."/>
            <person name="Wang Q."/>
            <person name="Zhang B."/>
            <person name="Ji P."/>
            <person name="Bell-Sakyi L."/>
            <person name="Cui X.M."/>
            <person name="Yuan T.T."/>
            <person name="Jiang B.G."/>
            <person name="Yang W.F."/>
            <person name="Lam T.T."/>
            <person name="Chang Q.C."/>
            <person name="Ding S.J."/>
            <person name="Wang X.J."/>
            <person name="Zhu J.G."/>
            <person name="Ruan X.D."/>
            <person name="Zhao L."/>
            <person name="Wei J.T."/>
            <person name="Ye R.Z."/>
            <person name="Que T.C."/>
            <person name="Du C.H."/>
            <person name="Zhou Y.H."/>
            <person name="Cheng J.X."/>
            <person name="Dai P.F."/>
            <person name="Guo W.B."/>
            <person name="Han X.H."/>
            <person name="Huang E.J."/>
            <person name="Li L.F."/>
            <person name="Wei W."/>
            <person name="Gao Y.C."/>
            <person name="Liu J.Z."/>
            <person name="Shao H.Z."/>
            <person name="Wang X."/>
            <person name="Wang C.C."/>
            <person name="Yang T.C."/>
            <person name="Huo Q.B."/>
            <person name="Li W."/>
            <person name="Chen H.Y."/>
            <person name="Chen S.E."/>
            <person name="Zhou L.G."/>
            <person name="Ni X.B."/>
            <person name="Tian J.H."/>
            <person name="Sheng Y."/>
            <person name="Liu T."/>
            <person name="Pan Y.S."/>
            <person name="Xia L.Y."/>
            <person name="Li J."/>
            <person name="Zhao F."/>
            <person name="Cao W.C."/>
        </authorList>
    </citation>
    <scope>NUCLEOTIDE SEQUENCE [LARGE SCALE GENOMIC DNA]</scope>
    <source>
        <strain evidence="3">HaeL-2018</strain>
    </source>
</reference>
<comment type="caution">
    <text evidence="3">The sequence shown here is derived from an EMBL/GenBank/DDBJ whole genome shotgun (WGS) entry which is preliminary data.</text>
</comment>